<evidence type="ECO:0000256" key="2">
    <source>
        <dbReference type="ARBA" id="ARBA00022630"/>
    </source>
</evidence>
<dbReference type="Pfam" id="PF18267">
    <property type="entry name" value="Rubredoxin_C"/>
    <property type="match status" value="1"/>
</dbReference>
<dbReference type="PANTHER" id="PTHR43429">
    <property type="entry name" value="PYRIDINE NUCLEOTIDE-DISULFIDE OXIDOREDUCTASE DOMAIN-CONTAINING"/>
    <property type="match status" value="1"/>
</dbReference>
<reference evidence="6 7" key="1">
    <citation type="submission" date="2021-06" db="EMBL/GenBank/DDBJ databases">
        <authorList>
            <person name="Sun Q."/>
            <person name="Li D."/>
        </authorList>
    </citation>
    <scope>NUCLEOTIDE SEQUENCE [LARGE SCALE GENOMIC DNA]</scope>
    <source>
        <strain evidence="6 7">MSJ-5</strain>
    </source>
</reference>
<evidence type="ECO:0000259" key="5">
    <source>
        <dbReference type="Pfam" id="PF18267"/>
    </source>
</evidence>
<dbReference type="Proteomes" id="UP000779508">
    <property type="component" value="Unassembled WGS sequence"/>
</dbReference>
<evidence type="ECO:0000313" key="6">
    <source>
        <dbReference type="EMBL" id="MBU5676691.1"/>
    </source>
</evidence>
<dbReference type="PANTHER" id="PTHR43429:SF3">
    <property type="entry name" value="NITRITE REDUCTASE [NAD(P)H]"/>
    <property type="match status" value="1"/>
</dbReference>
<evidence type="ECO:0000313" key="7">
    <source>
        <dbReference type="Proteomes" id="UP000779508"/>
    </source>
</evidence>
<evidence type="ECO:0000256" key="1">
    <source>
        <dbReference type="ARBA" id="ARBA00001974"/>
    </source>
</evidence>
<keyword evidence="2" id="KW-0285">Flavoprotein</keyword>
<dbReference type="InterPro" id="IPR023753">
    <property type="entry name" value="FAD/NAD-binding_dom"/>
</dbReference>
<dbReference type="EMBL" id="JAHLQK010000003">
    <property type="protein sequence ID" value="MBU5676691.1"/>
    <property type="molecule type" value="Genomic_DNA"/>
</dbReference>
<keyword evidence="3" id="KW-0274">FAD</keyword>
<organism evidence="6 7">
    <name type="scientific">Alkaliphilus flagellatus</name>
    <dbReference type="NCBI Taxonomy" id="2841507"/>
    <lineage>
        <taxon>Bacteria</taxon>
        <taxon>Bacillati</taxon>
        <taxon>Bacillota</taxon>
        <taxon>Clostridia</taxon>
        <taxon>Peptostreptococcales</taxon>
        <taxon>Natronincolaceae</taxon>
        <taxon>Alkaliphilus</taxon>
    </lineage>
</organism>
<dbReference type="RefSeq" id="WP_216416772.1">
    <property type="nucleotide sequence ID" value="NZ_JAHLQK010000003.1"/>
</dbReference>
<evidence type="ECO:0000256" key="3">
    <source>
        <dbReference type="ARBA" id="ARBA00022827"/>
    </source>
</evidence>
<sequence length="401" mass="44250">MNQTKEYIIVGNGIAGLSAAETIRKNDENGKITVVSEENYLTYYRVKLSHFISKDFKDNELFIHNDQWYKERNIDLILGKTVSKIDTDSNELELSDGMKIKYDTLLLAIGSRPFVPPIKGSEKDGVFALRTIEDLKNAQSYFKNCSSITVLGGGLLGLEAAWAIKELGKDVNIVEFFPHLLPRQLDEGLSKELGRQLEENGLSLYLGAATDEILGNGKVEGVRLQDGREIKTDAILISAGIRPVLDIVKDSDIKFDKGIQVNSFMKTNVNNVYAAGDVAELNGMVIGLWGISGDQGKVAGENMVGGNAEYKMPELNAMLMIGKLSVFSAGNIKNFDKTVEEVDKVKNAHYKLFITNGKVVGGVVMNDMSKVPKVKKMVTNNVDLTKQLQNNMSFDDIIQNI</sequence>
<name>A0ABS6G3G7_9FIRM</name>
<protein>
    <submittedName>
        <fullName evidence="6">FAD-dependent oxidoreductase</fullName>
    </submittedName>
</protein>
<keyword evidence="7" id="KW-1185">Reference proteome</keyword>
<dbReference type="InterPro" id="IPR050260">
    <property type="entry name" value="FAD-bd_OxRdtase"/>
</dbReference>
<feature type="domain" description="NADH-rubredoxin oxidoreductase C-terminal" evidence="5">
    <location>
        <begin position="318"/>
        <end position="380"/>
    </location>
</feature>
<comment type="caution">
    <text evidence="6">The sequence shown here is derived from an EMBL/GenBank/DDBJ whole genome shotgun (WGS) entry which is preliminary data.</text>
</comment>
<dbReference type="InterPro" id="IPR041575">
    <property type="entry name" value="Rubredoxin_C"/>
</dbReference>
<accession>A0ABS6G3G7</accession>
<gene>
    <name evidence="6" type="ORF">KQI88_09690</name>
</gene>
<proteinExistence type="predicted"/>
<dbReference type="Pfam" id="PF07992">
    <property type="entry name" value="Pyr_redox_2"/>
    <property type="match status" value="1"/>
</dbReference>
<comment type="cofactor">
    <cofactor evidence="1">
        <name>FAD</name>
        <dbReference type="ChEBI" id="CHEBI:57692"/>
    </cofactor>
</comment>
<evidence type="ECO:0000259" key="4">
    <source>
        <dbReference type="Pfam" id="PF07992"/>
    </source>
</evidence>
<feature type="domain" description="FAD/NAD(P)-binding" evidence="4">
    <location>
        <begin position="6"/>
        <end position="290"/>
    </location>
</feature>